<evidence type="ECO:0000313" key="3">
    <source>
        <dbReference type="Proteomes" id="UP001154266"/>
    </source>
</evidence>
<feature type="region of interest" description="Disordered" evidence="1">
    <location>
        <begin position="1"/>
        <end position="34"/>
    </location>
</feature>
<accession>A0ABT6GW77</accession>
<protein>
    <submittedName>
        <fullName evidence="2">Uncharacterized protein</fullName>
    </submittedName>
</protein>
<gene>
    <name evidence="2" type="ORF">MNO81_22065</name>
</gene>
<dbReference type="EMBL" id="JAKZMO010000022">
    <property type="protein sequence ID" value="MDG5485487.1"/>
    <property type="molecule type" value="Genomic_DNA"/>
</dbReference>
<dbReference type="RefSeq" id="WP_278222858.1">
    <property type="nucleotide sequence ID" value="NZ_JAKZMO010000022.1"/>
</dbReference>
<name>A0ABT6GW77_MYCGU</name>
<keyword evidence="3" id="KW-1185">Reference proteome</keyword>
<dbReference type="Proteomes" id="UP001154266">
    <property type="component" value="Unassembled WGS sequence"/>
</dbReference>
<reference evidence="2" key="1">
    <citation type="journal article" date="2023" name="Environ. Microbiol.">
        <title>The 2-methylpropene degradation pathway in Mycobacteriaceae family strains.</title>
        <authorList>
            <person name="Helbich S."/>
            <person name="Barrantes I."/>
            <person name="Dos Anjos Borges L.G."/>
            <person name="Pieper D.H."/>
            <person name="Vainshtein Y."/>
            <person name="Sohn K."/>
            <person name="Engesser K.H."/>
        </authorList>
    </citation>
    <scope>NUCLEOTIDE SEQUENCE</scope>
    <source>
        <strain evidence="2">IBE100</strain>
    </source>
</reference>
<organism evidence="2 3">
    <name type="scientific">Mycolicibacterium gadium</name>
    <name type="common">Mycobacterium gadium</name>
    <dbReference type="NCBI Taxonomy" id="1794"/>
    <lineage>
        <taxon>Bacteria</taxon>
        <taxon>Bacillati</taxon>
        <taxon>Actinomycetota</taxon>
        <taxon>Actinomycetes</taxon>
        <taxon>Mycobacteriales</taxon>
        <taxon>Mycobacteriaceae</taxon>
        <taxon>Mycolicibacterium</taxon>
    </lineage>
</organism>
<proteinExistence type="predicted"/>
<comment type="caution">
    <text evidence="2">The sequence shown here is derived from an EMBL/GenBank/DDBJ whole genome shotgun (WGS) entry which is preliminary data.</text>
</comment>
<evidence type="ECO:0000313" key="2">
    <source>
        <dbReference type="EMBL" id="MDG5485487.1"/>
    </source>
</evidence>
<evidence type="ECO:0000256" key="1">
    <source>
        <dbReference type="SAM" id="MobiDB-lite"/>
    </source>
</evidence>
<sequence>MSDEGLKKSGRRSTVASAKIEGREVPPGHARSDAVQRYLDDMRVSREVSEDSADFGG</sequence>
<feature type="compositionally biased region" description="Basic and acidic residues" evidence="1">
    <location>
        <begin position="20"/>
        <end position="34"/>
    </location>
</feature>